<feature type="compositionally biased region" description="Basic and acidic residues" evidence="6">
    <location>
        <begin position="155"/>
        <end position="178"/>
    </location>
</feature>
<evidence type="ECO:0000256" key="5">
    <source>
        <dbReference type="ARBA" id="ARBA00023242"/>
    </source>
</evidence>
<feature type="compositionally biased region" description="Basic and acidic residues" evidence="6">
    <location>
        <begin position="184"/>
        <end position="227"/>
    </location>
</feature>
<dbReference type="EMBL" id="MU839000">
    <property type="protein sequence ID" value="KAK1770697.1"/>
    <property type="molecule type" value="Genomic_DNA"/>
</dbReference>
<dbReference type="AlphaFoldDB" id="A0AAJ0FK58"/>
<evidence type="ECO:0000256" key="3">
    <source>
        <dbReference type="ARBA" id="ARBA00022490"/>
    </source>
</evidence>
<dbReference type="InterPro" id="IPR001623">
    <property type="entry name" value="DnaJ_domain"/>
</dbReference>
<feature type="compositionally biased region" description="Pro residues" evidence="6">
    <location>
        <begin position="344"/>
        <end position="354"/>
    </location>
</feature>
<dbReference type="PROSITE" id="PS50076">
    <property type="entry name" value="DNAJ_2"/>
    <property type="match status" value="1"/>
</dbReference>
<comment type="caution">
    <text evidence="8">The sequence shown here is derived from an EMBL/GenBank/DDBJ whole genome shotgun (WGS) entry which is preliminary data.</text>
</comment>
<keyword evidence="5" id="KW-0539">Nucleus</keyword>
<keyword evidence="4" id="KW-0143">Chaperone</keyword>
<dbReference type="GO" id="GO:0005681">
    <property type="term" value="C:spliceosomal complex"/>
    <property type="evidence" value="ECO:0007669"/>
    <property type="project" value="TreeGrafter"/>
</dbReference>
<evidence type="ECO:0000313" key="9">
    <source>
        <dbReference type="Proteomes" id="UP001244011"/>
    </source>
</evidence>
<feature type="compositionally biased region" description="Basic and acidic residues" evidence="6">
    <location>
        <begin position="504"/>
        <end position="513"/>
    </location>
</feature>
<evidence type="ECO:0000256" key="4">
    <source>
        <dbReference type="ARBA" id="ARBA00023186"/>
    </source>
</evidence>
<dbReference type="PANTHER" id="PTHR44313:SF1">
    <property type="entry name" value="DNAJ HOMOLOG SUBFAMILY C MEMBER 17"/>
    <property type="match status" value="1"/>
</dbReference>
<reference evidence="8" key="1">
    <citation type="submission" date="2023-06" db="EMBL/GenBank/DDBJ databases">
        <title>Genome-scale phylogeny and comparative genomics of the fungal order Sordariales.</title>
        <authorList>
            <consortium name="Lawrence Berkeley National Laboratory"/>
            <person name="Hensen N."/>
            <person name="Bonometti L."/>
            <person name="Westerberg I."/>
            <person name="Brannstrom I.O."/>
            <person name="Guillou S."/>
            <person name="Cros-Aarteil S."/>
            <person name="Calhoun S."/>
            <person name="Haridas S."/>
            <person name="Kuo A."/>
            <person name="Mondo S."/>
            <person name="Pangilinan J."/>
            <person name="Riley R."/>
            <person name="Labutti K."/>
            <person name="Andreopoulos B."/>
            <person name="Lipzen A."/>
            <person name="Chen C."/>
            <person name="Yanf M."/>
            <person name="Daum C."/>
            <person name="Ng V."/>
            <person name="Clum A."/>
            <person name="Steindorff A."/>
            <person name="Ohm R."/>
            <person name="Martin F."/>
            <person name="Silar P."/>
            <person name="Natvig D."/>
            <person name="Lalanne C."/>
            <person name="Gautier V."/>
            <person name="Ament-Velasquez S.L."/>
            <person name="Kruys A."/>
            <person name="Hutchinson M.I."/>
            <person name="Powell A.J."/>
            <person name="Barry K."/>
            <person name="Miller A.N."/>
            <person name="Grigoriev I.V."/>
            <person name="Debuchy R."/>
            <person name="Gladieux P."/>
            <person name="Thoren M.H."/>
            <person name="Johannesson H."/>
        </authorList>
    </citation>
    <scope>NUCLEOTIDE SEQUENCE</scope>
    <source>
        <strain evidence="8">8032-3</strain>
    </source>
</reference>
<evidence type="ECO:0000256" key="6">
    <source>
        <dbReference type="SAM" id="MobiDB-lite"/>
    </source>
</evidence>
<comment type="subcellular location">
    <subcellularLocation>
        <location evidence="2">Cytoplasm</location>
    </subcellularLocation>
    <subcellularLocation>
        <location evidence="1">Nucleus</location>
    </subcellularLocation>
</comment>
<dbReference type="SMART" id="SM00271">
    <property type="entry name" value="DnaJ"/>
    <property type="match status" value="1"/>
</dbReference>
<feature type="region of interest" description="Disordered" evidence="6">
    <location>
        <begin position="335"/>
        <end position="554"/>
    </location>
</feature>
<protein>
    <submittedName>
        <fullName evidence="8">DnaJ-domain-containing protein</fullName>
    </submittedName>
</protein>
<organism evidence="8 9">
    <name type="scientific">Phialemonium atrogriseum</name>
    <dbReference type="NCBI Taxonomy" id="1093897"/>
    <lineage>
        <taxon>Eukaryota</taxon>
        <taxon>Fungi</taxon>
        <taxon>Dikarya</taxon>
        <taxon>Ascomycota</taxon>
        <taxon>Pezizomycotina</taxon>
        <taxon>Sordariomycetes</taxon>
        <taxon>Sordariomycetidae</taxon>
        <taxon>Cephalothecales</taxon>
        <taxon>Cephalothecaceae</taxon>
        <taxon>Phialemonium</taxon>
    </lineage>
</organism>
<dbReference type="InterPro" id="IPR052094">
    <property type="entry name" value="Pre-mRNA-splicing_ERAD"/>
</dbReference>
<evidence type="ECO:0000259" key="7">
    <source>
        <dbReference type="PROSITE" id="PS50076"/>
    </source>
</evidence>
<dbReference type="Pfam" id="PF00226">
    <property type="entry name" value="DnaJ"/>
    <property type="match status" value="1"/>
</dbReference>
<gene>
    <name evidence="8" type="ORF">QBC33DRAFT_512434</name>
</gene>
<dbReference type="GO" id="GO:0000390">
    <property type="term" value="P:spliceosomal complex disassembly"/>
    <property type="evidence" value="ECO:0007669"/>
    <property type="project" value="TreeGrafter"/>
</dbReference>
<keyword evidence="9" id="KW-1185">Reference proteome</keyword>
<dbReference type="PANTHER" id="PTHR44313">
    <property type="entry name" value="DNAJ HOMOLOG SUBFAMILY C MEMBER 17"/>
    <property type="match status" value="1"/>
</dbReference>
<evidence type="ECO:0000313" key="8">
    <source>
        <dbReference type="EMBL" id="KAK1770697.1"/>
    </source>
</evidence>
<evidence type="ECO:0000256" key="2">
    <source>
        <dbReference type="ARBA" id="ARBA00004496"/>
    </source>
</evidence>
<dbReference type="Proteomes" id="UP001244011">
    <property type="component" value="Unassembled WGS sequence"/>
</dbReference>
<dbReference type="PRINTS" id="PR00625">
    <property type="entry name" value="JDOMAIN"/>
</dbReference>
<feature type="compositionally biased region" description="Pro residues" evidence="6">
    <location>
        <begin position="423"/>
        <end position="432"/>
    </location>
</feature>
<dbReference type="CDD" id="cd06257">
    <property type="entry name" value="DnaJ"/>
    <property type="match status" value="1"/>
</dbReference>
<feature type="compositionally biased region" description="Low complexity" evidence="6">
    <location>
        <begin position="544"/>
        <end position="554"/>
    </location>
</feature>
<dbReference type="GeneID" id="85309093"/>
<name>A0AAJ0FK58_9PEZI</name>
<dbReference type="RefSeq" id="XP_060286910.1">
    <property type="nucleotide sequence ID" value="XM_060425906.1"/>
</dbReference>
<sequence>MMNKLPPDPWRILGLEKTADKTEIRSTYKKLVLKCHPDKVQDPTLKAQKQDEFQKVQQAYELLIDDAERIKYEEQVKLAELRKQAAMMSKNMANSPAARTPTKQHFTYEIRTAEPRFKSSSPHDIPPASAKVYPQYHSARSWDDDMSPRTQAIYEEERRARRAASYEEPSRRDDERREERRRKERDEDRDRDRERREKEARDLRRAEKKRQEKDRDKERKRDQEDKRRQKSPYVEPYEEDEVFAFKVEKKKSSSSKKHDEPREKSSSRRDRERERERERVRERERDERELREKERQASPHAPRKLKTETYLEAAASYIERSRSKPSLPRAQTFAEPATYFNPPISVPTPPPPPVEFIDDDVRRSSARASGRRASNDVPMPIRSKEKVYASRKKSSREGIDIIDSGSPRARAIPSLQKSHSTPPVVPESPPRPNRVNTLPKEMYARPSPGPPSFGRTNTWAAGEDGDRTRRPVAYYDRDSDDEPLTRRSRRTQSPEPVEPVSYRYRVEGHKTTKMDPAYEYDEQPPARRYSEYSSKVVEPKRESSSSSRDYYPSHSQYFPKVKQTKTYTEADVAFSNFQYAPAVHPPDPVWATS</sequence>
<feature type="compositionally biased region" description="Basic and acidic residues" evidence="6">
    <location>
        <begin position="246"/>
        <end position="297"/>
    </location>
</feature>
<dbReference type="SUPFAM" id="SSF46565">
    <property type="entry name" value="Chaperone J-domain"/>
    <property type="match status" value="1"/>
</dbReference>
<evidence type="ECO:0000256" key="1">
    <source>
        <dbReference type="ARBA" id="ARBA00004123"/>
    </source>
</evidence>
<dbReference type="InterPro" id="IPR036869">
    <property type="entry name" value="J_dom_sf"/>
</dbReference>
<dbReference type="GO" id="GO:0005737">
    <property type="term" value="C:cytoplasm"/>
    <property type="evidence" value="ECO:0007669"/>
    <property type="project" value="UniProtKB-SubCell"/>
</dbReference>
<accession>A0AAJ0FK58</accession>
<keyword evidence="3" id="KW-0963">Cytoplasm</keyword>
<dbReference type="Gene3D" id="1.10.287.110">
    <property type="entry name" value="DnaJ domain"/>
    <property type="match status" value="1"/>
</dbReference>
<dbReference type="FunFam" id="1.10.287.110:FF:000073">
    <property type="entry name" value="DnaJ domain protein"/>
    <property type="match status" value="1"/>
</dbReference>
<dbReference type="InterPro" id="IPR018253">
    <property type="entry name" value="DnaJ_domain_CS"/>
</dbReference>
<dbReference type="PROSITE" id="PS00636">
    <property type="entry name" value="DNAJ_1"/>
    <property type="match status" value="1"/>
</dbReference>
<feature type="region of interest" description="Disordered" evidence="6">
    <location>
        <begin position="114"/>
        <end position="309"/>
    </location>
</feature>
<proteinExistence type="predicted"/>
<feature type="domain" description="J" evidence="7">
    <location>
        <begin position="8"/>
        <end position="76"/>
    </location>
</feature>